<organism evidence="9">
    <name type="scientific">freshwater metagenome</name>
    <dbReference type="NCBI Taxonomy" id="449393"/>
    <lineage>
        <taxon>unclassified sequences</taxon>
        <taxon>metagenomes</taxon>
        <taxon>ecological metagenomes</taxon>
    </lineage>
</organism>
<reference evidence="9" key="1">
    <citation type="submission" date="2020-05" db="EMBL/GenBank/DDBJ databases">
        <authorList>
            <person name="Chiriac C."/>
            <person name="Salcher M."/>
            <person name="Ghai R."/>
            <person name="Kavagutti S V."/>
        </authorList>
    </citation>
    <scope>NUCLEOTIDE SEQUENCE</scope>
</reference>
<gene>
    <name evidence="9" type="ORF">UFOPK3610_02083</name>
</gene>
<accession>A0A6J7IU77</accession>
<dbReference type="AlphaFoldDB" id="A0A6J7IU77"/>
<dbReference type="InterPro" id="IPR051791">
    <property type="entry name" value="Pra-immunoreactive"/>
</dbReference>
<feature type="domain" description="DUF2510" evidence="8">
    <location>
        <begin position="16"/>
        <end position="43"/>
    </location>
</feature>
<keyword evidence="4 6" id="KW-1133">Transmembrane helix</keyword>
<dbReference type="EMBL" id="CAFBMR010000173">
    <property type="protein sequence ID" value="CAB4933874.1"/>
    <property type="molecule type" value="Genomic_DNA"/>
</dbReference>
<evidence type="ECO:0000259" key="8">
    <source>
        <dbReference type="Pfam" id="PF10708"/>
    </source>
</evidence>
<evidence type="ECO:0000256" key="1">
    <source>
        <dbReference type="ARBA" id="ARBA00004651"/>
    </source>
</evidence>
<keyword evidence="5 6" id="KW-0472">Membrane</keyword>
<comment type="subcellular location">
    <subcellularLocation>
        <location evidence="1">Cell membrane</location>
        <topology evidence="1">Multi-pass membrane protein</topology>
    </subcellularLocation>
</comment>
<dbReference type="InterPro" id="IPR010432">
    <property type="entry name" value="RDD"/>
</dbReference>
<feature type="transmembrane region" description="Helical" evidence="6">
    <location>
        <begin position="86"/>
        <end position="109"/>
    </location>
</feature>
<feature type="transmembrane region" description="Helical" evidence="6">
    <location>
        <begin position="199"/>
        <end position="226"/>
    </location>
</feature>
<keyword evidence="3 6" id="KW-0812">Transmembrane</keyword>
<evidence type="ECO:0000256" key="5">
    <source>
        <dbReference type="ARBA" id="ARBA00023136"/>
    </source>
</evidence>
<keyword evidence="2" id="KW-1003">Cell membrane</keyword>
<feature type="domain" description="RDD" evidence="7">
    <location>
        <begin position="76"/>
        <end position="239"/>
    </location>
</feature>
<dbReference type="PANTHER" id="PTHR36115:SF9">
    <property type="entry name" value="LMO1584 PROTEIN"/>
    <property type="match status" value="1"/>
</dbReference>
<dbReference type="GO" id="GO:0005886">
    <property type="term" value="C:plasma membrane"/>
    <property type="evidence" value="ECO:0007669"/>
    <property type="project" value="UniProtKB-SubCell"/>
</dbReference>
<dbReference type="Pfam" id="PF10708">
    <property type="entry name" value="DUF2510"/>
    <property type="match status" value="1"/>
</dbReference>
<proteinExistence type="predicted"/>
<feature type="transmembrane region" description="Helical" evidence="6">
    <location>
        <begin position="141"/>
        <end position="161"/>
    </location>
</feature>
<name>A0A6J7IU77_9ZZZZ</name>
<protein>
    <submittedName>
        <fullName evidence="9">Unannotated protein</fullName>
    </submittedName>
</protein>
<dbReference type="InterPro" id="IPR018929">
    <property type="entry name" value="DUF2510"/>
</dbReference>
<dbReference type="PANTHER" id="PTHR36115">
    <property type="entry name" value="PROLINE-RICH ANTIGEN HOMOLOG-RELATED"/>
    <property type="match status" value="1"/>
</dbReference>
<dbReference type="Pfam" id="PF06271">
    <property type="entry name" value="RDD"/>
    <property type="match status" value="1"/>
</dbReference>
<evidence type="ECO:0000256" key="2">
    <source>
        <dbReference type="ARBA" id="ARBA00022475"/>
    </source>
</evidence>
<evidence type="ECO:0000256" key="3">
    <source>
        <dbReference type="ARBA" id="ARBA00022692"/>
    </source>
</evidence>
<evidence type="ECO:0000259" key="7">
    <source>
        <dbReference type="Pfam" id="PF06271"/>
    </source>
</evidence>
<evidence type="ECO:0000313" key="9">
    <source>
        <dbReference type="EMBL" id="CAB4933874.1"/>
    </source>
</evidence>
<sequence length="247" mass="26431">MSYPSMPPPPGGLPPAGWYLDPTMPNQQRYWDGSQWTDNIAPQYRFGPPPTTTPAITPVYAAAATPSLIGPGGVPYASFLRRFSGLVIDGLIFVPFALVITAIFAVPLFTKIGKCLDLATQSEMESCVNSLTDQVAADTGWITAASILIGLAQVAYFTICLRVWGRTIGGLAVGIRCVTASGTNPSWSKSFVRALIPFGFSILGLVPVIGLLAFVAQVIAYVSMAWSPKRQTWMDRAAGTFVVKPVK</sequence>
<evidence type="ECO:0000256" key="6">
    <source>
        <dbReference type="SAM" id="Phobius"/>
    </source>
</evidence>
<evidence type="ECO:0000256" key="4">
    <source>
        <dbReference type="ARBA" id="ARBA00022989"/>
    </source>
</evidence>